<evidence type="ECO:0000313" key="2">
    <source>
        <dbReference type="EMBL" id="TVP39386.1"/>
    </source>
</evidence>
<proteinExistence type="predicted"/>
<protein>
    <submittedName>
        <fullName evidence="2">Uncharacterized protein</fullName>
    </submittedName>
</protein>
<name>A0A557SS06_9ARCH</name>
<organism evidence="2 3">
    <name type="scientific">Candidatus Nitrosocosmicus arcticus</name>
    <dbReference type="NCBI Taxonomy" id="2035267"/>
    <lineage>
        <taxon>Archaea</taxon>
        <taxon>Nitrososphaerota</taxon>
        <taxon>Nitrososphaeria</taxon>
        <taxon>Nitrososphaerales</taxon>
        <taxon>Nitrososphaeraceae</taxon>
        <taxon>Candidatus Nitrosocosmicus</taxon>
    </lineage>
</organism>
<dbReference type="AlphaFoldDB" id="A0A557SS06"/>
<dbReference type="Proteomes" id="UP000315289">
    <property type="component" value="Unassembled WGS sequence"/>
</dbReference>
<gene>
    <name evidence="2" type="ORF">NARC_160100</name>
</gene>
<keyword evidence="3" id="KW-1185">Reference proteome</keyword>
<evidence type="ECO:0000256" key="1">
    <source>
        <dbReference type="SAM" id="MobiDB-lite"/>
    </source>
</evidence>
<dbReference type="RefSeq" id="WP_186434303.1">
    <property type="nucleotide sequence ID" value="NZ_ML675591.1"/>
</dbReference>
<reference evidence="2 3" key="1">
    <citation type="journal article" date="2019" name="Front. Microbiol.">
        <title>Ammonia Oxidation by the Arctic Terrestrial Thaumarchaeote Candidatus Nitrosocosmicus arcticus Is Stimulated by Increasing Temperatures.</title>
        <authorList>
            <person name="Alves R.J.E."/>
            <person name="Kerou M."/>
            <person name="Zappe A."/>
            <person name="Bittner R."/>
            <person name="Abby S.S."/>
            <person name="Schmidt H.A."/>
            <person name="Pfeifer K."/>
            <person name="Schleper C."/>
        </authorList>
    </citation>
    <scope>NUCLEOTIDE SEQUENCE [LARGE SCALE GENOMIC DNA]</scope>
    <source>
        <strain evidence="2 3">Kfb</strain>
    </source>
</reference>
<sequence length="56" mass="6337">MGSRKRKTARPVRKTKSTEGRCPKCKTIVRFNVSGQVGTEIYECIGCTTKFKIDEL</sequence>
<dbReference type="OrthoDB" id="5842at2157"/>
<dbReference type="EMBL" id="VOAH01000016">
    <property type="protein sequence ID" value="TVP39386.1"/>
    <property type="molecule type" value="Genomic_DNA"/>
</dbReference>
<feature type="region of interest" description="Disordered" evidence="1">
    <location>
        <begin position="1"/>
        <end position="20"/>
    </location>
</feature>
<comment type="caution">
    <text evidence="2">The sequence shown here is derived from an EMBL/GenBank/DDBJ whole genome shotgun (WGS) entry which is preliminary data.</text>
</comment>
<evidence type="ECO:0000313" key="3">
    <source>
        <dbReference type="Proteomes" id="UP000315289"/>
    </source>
</evidence>
<feature type="compositionally biased region" description="Basic residues" evidence="1">
    <location>
        <begin position="1"/>
        <end position="15"/>
    </location>
</feature>
<accession>A0A557SS06</accession>